<evidence type="ECO:0000313" key="7">
    <source>
        <dbReference type="EMBL" id="SPQ98079.1"/>
    </source>
</evidence>
<keyword evidence="1" id="KW-0479">Metal-binding</keyword>
<keyword evidence="3" id="KW-0862">Zinc</keyword>
<proteinExistence type="predicted"/>
<name>A0A0G4IRG4_PLABS</name>
<evidence type="ECO:0000313" key="6">
    <source>
        <dbReference type="EMBL" id="CEO97860.1"/>
    </source>
</evidence>
<dbReference type="STRING" id="37360.A0A0G4IRG4"/>
<dbReference type="GO" id="GO:0061630">
    <property type="term" value="F:ubiquitin protein ligase activity"/>
    <property type="evidence" value="ECO:0007669"/>
    <property type="project" value="TreeGrafter"/>
</dbReference>
<dbReference type="CDD" id="cd16454">
    <property type="entry name" value="RING-H2_PA-TM-RING"/>
    <property type="match status" value="1"/>
</dbReference>
<dbReference type="EMBL" id="OVEO01000009">
    <property type="protein sequence ID" value="SPQ98079.1"/>
    <property type="molecule type" value="Genomic_DNA"/>
</dbReference>
<dbReference type="GO" id="GO:0006511">
    <property type="term" value="P:ubiquitin-dependent protein catabolic process"/>
    <property type="evidence" value="ECO:0007669"/>
    <property type="project" value="TreeGrafter"/>
</dbReference>
<evidence type="ECO:0000313" key="9">
    <source>
        <dbReference type="Proteomes" id="UP000290189"/>
    </source>
</evidence>
<dbReference type="SMART" id="SM00184">
    <property type="entry name" value="RING"/>
    <property type="match status" value="1"/>
</dbReference>
<reference evidence="7 9" key="2">
    <citation type="submission" date="2018-03" db="EMBL/GenBank/DDBJ databases">
        <authorList>
            <person name="Fogelqvist J."/>
        </authorList>
    </citation>
    <scope>NUCLEOTIDE SEQUENCE [LARGE SCALE GENOMIC DNA]</scope>
</reference>
<accession>A0A0G4IRG4</accession>
<dbReference type="OMA" id="INLCWCH"/>
<evidence type="ECO:0000256" key="3">
    <source>
        <dbReference type="ARBA" id="ARBA00022833"/>
    </source>
</evidence>
<dbReference type="OrthoDB" id="8062037at2759"/>
<dbReference type="InterPro" id="IPR013083">
    <property type="entry name" value="Znf_RING/FYVE/PHD"/>
</dbReference>
<dbReference type="Proteomes" id="UP000039324">
    <property type="component" value="Unassembled WGS sequence"/>
</dbReference>
<reference evidence="6 8" key="1">
    <citation type="submission" date="2015-02" db="EMBL/GenBank/DDBJ databases">
        <authorList>
            <person name="Chooi Y.-H."/>
        </authorList>
    </citation>
    <scope>NUCLEOTIDE SEQUENCE [LARGE SCALE GENOMIC DNA]</scope>
    <source>
        <strain evidence="6">E3</strain>
    </source>
</reference>
<organism evidence="6 8">
    <name type="scientific">Plasmodiophora brassicae</name>
    <name type="common">Clubroot disease agent</name>
    <dbReference type="NCBI Taxonomy" id="37360"/>
    <lineage>
        <taxon>Eukaryota</taxon>
        <taxon>Sar</taxon>
        <taxon>Rhizaria</taxon>
        <taxon>Endomyxa</taxon>
        <taxon>Phytomyxea</taxon>
        <taxon>Plasmodiophorida</taxon>
        <taxon>Plasmodiophoridae</taxon>
        <taxon>Plasmodiophora</taxon>
    </lineage>
</organism>
<dbReference type="Proteomes" id="UP000290189">
    <property type="component" value="Unassembled WGS sequence"/>
</dbReference>
<evidence type="ECO:0000256" key="4">
    <source>
        <dbReference type="PROSITE-ProRule" id="PRU00175"/>
    </source>
</evidence>
<keyword evidence="8" id="KW-1185">Reference proteome</keyword>
<gene>
    <name evidence="6" type="ORF">PBRA_005974</name>
    <name evidence="7" type="ORF">PLBR_LOCUS5294</name>
</gene>
<dbReference type="InterPro" id="IPR001841">
    <property type="entry name" value="Znf_RING"/>
</dbReference>
<evidence type="ECO:0000256" key="1">
    <source>
        <dbReference type="ARBA" id="ARBA00022723"/>
    </source>
</evidence>
<dbReference type="Gene3D" id="3.30.40.10">
    <property type="entry name" value="Zinc/RING finger domain, C3HC4 (zinc finger)"/>
    <property type="match status" value="1"/>
</dbReference>
<feature type="domain" description="RING-type" evidence="5">
    <location>
        <begin position="127"/>
        <end position="168"/>
    </location>
</feature>
<dbReference type="EMBL" id="CDSF01000081">
    <property type="protein sequence ID" value="CEO97860.1"/>
    <property type="molecule type" value="Genomic_DNA"/>
</dbReference>
<dbReference type="PANTHER" id="PTHR45931">
    <property type="entry name" value="SI:CH211-59O9.10"/>
    <property type="match status" value="1"/>
</dbReference>
<dbReference type="GO" id="GO:0008270">
    <property type="term" value="F:zinc ion binding"/>
    <property type="evidence" value="ECO:0007669"/>
    <property type="project" value="UniProtKB-KW"/>
</dbReference>
<dbReference type="InterPro" id="IPR051834">
    <property type="entry name" value="RING_finger_E3_ligase"/>
</dbReference>
<protein>
    <recommendedName>
        <fullName evidence="5">RING-type domain-containing protein</fullName>
    </recommendedName>
</protein>
<evidence type="ECO:0000313" key="8">
    <source>
        <dbReference type="Proteomes" id="UP000039324"/>
    </source>
</evidence>
<dbReference type="AlphaFoldDB" id="A0A0G4IRG4"/>
<dbReference type="Pfam" id="PF13639">
    <property type="entry name" value="zf-RING_2"/>
    <property type="match status" value="1"/>
</dbReference>
<evidence type="ECO:0000259" key="5">
    <source>
        <dbReference type="PROSITE" id="PS50089"/>
    </source>
</evidence>
<sequence length="172" mass="19163">MNHRAHEPTYFCHTCNVEIRNAIRVDDQFECPVCGQHFVEIAEHGRRQASPRVVHLTTSVQLSPLVTEFPFVHMLPPALDINQMMSAFVAQLSAGQFAPPPRGIDVATLETATITEADLDQLVSRDCAVCQSEFVAGDHLTSLPCGHSYHQHCITPWFETHDTCPVCRARVS</sequence>
<geneLocation type="mitochondrion" evidence="7"/>
<dbReference type="SUPFAM" id="SSF57850">
    <property type="entry name" value="RING/U-box"/>
    <property type="match status" value="1"/>
</dbReference>
<dbReference type="GO" id="GO:0005634">
    <property type="term" value="C:nucleus"/>
    <property type="evidence" value="ECO:0007669"/>
    <property type="project" value="TreeGrafter"/>
</dbReference>
<keyword evidence="2 4" id="KW-0863">Zinc-finger</keyword>
<dbReference type="PROSITE" id="PS50089">
    <property type="entry name" value="ZF_RING_2"/>
    <property type="match status" value="1"/>
</dbReference>
<keyword evidence="7" id="KW-0496">Mitochondrion</keyword>
<dbReference type="PANTHER" id="PTHR45931:SF3">
    <property type="entry name" value="RING ZINC FINGER-CONTAINING PROTEIN"/>
    <property type="match status" value="1"/>
</dbReference>
<evidence type="ECO:0000256" key="2">
    <source>
        <dbReference type="ARBA" id="ARBA00022771"/>
    </source>
</evidence>